<dbReference type="AlphaFoldDB" id="L1ND61"/>
<keyword evidence="3" id="KW-1185">Reference proteome</keyword>
<name>L1ND61_9BACT</name>
<dbReference type="PROSITE" id="PS51257">
    <property type="entry name" value="PROKAR_LIPOPROTEIN"/>
    <property type="match status" value="1"/>
</dbReference>
<protein>
    <recommendedName>
        <fullName evidence="4">Lipocalin-like domain-containing protein</fullName>
    </recommendedName>
</protein>
<keyword evidence="1" id="KW-0732">Signal</keyword>
<reference evidence="2 3" key="1">
    <citation type="submission" date="2012-05" db="EMBL/GenBank/DDBJ databases">
        <authorList>
            <person name="Weinstock G."/>
            <person name="Sodergren E."/>
            <person name="Lobos E.A."/>
            <person name="Fulton L."/>
            <person name="Fulton R."/>
            <person name="Courtney L."/>
            <person name="Fronick C."/>
            <person name="O'Laughlin M."/>
            <person name="Godfrey J."/>
            <person name="Wilson R.M."/>
            <person name="Miner T."/>
            <person name="Farmer C."/>
            <person name="Delehaunty K."/>
            <person name="Cordes M."/>
            <person name="Minx P."/>
            <person name="Tomlinson C."/>
            <person name="Chen J."/>
            <person name="Wollam A."/>
            <person name="Pepin K.H."/>
            <person name="Bhonagiri V."/>
            <person name="Zhang X."/>
            <person name="Suruliraj S."/>
            <person name="Warren W."/>
            <person name="Mitreva M."/>
            <person name="Mardis E.R."/>
            <person name="Wilson R.K."/>
        </authorList>
    </citation>
    <scope>NUCLEOTIDE SEQUENCE [LARGE SCALE GENOMIC DNA]</scope>
    <source>
        <strain evidence="2 3">F0055</strain>
    </source>
</reference>
<evidence type="ECO:0000313" key="3">
    <source>
        <dbReference type="Proteomes" id="UP000010433"/>
    </source>
</evidence>
<organism evidence="2 3">
    <name type="scientific">Hoylesella saccharolytica F0055</name>
    <dbReference type="NCBI Taxonomy" id="1127699"/>
    <lineage>
        <taxon>Bacteria</taxon>
        <taxon>Pseudomonadati</taxon>
        <taxon>Bacteroidota</taxon>
        <taxon>Bacteroidia</taxon>
        <taxon>Bacteroidales</taxon>
        <taxon>Prevotellaceae</taxon>
        <taxon>Hoylesella</taxon>
    </lineage>
</organism>
<proteinExistence type="predicted"/>
<dbReference type="STRING" id="1127699.HMPREF9151_01051"/>
<sequence length="183" mass="20616">MTKKVFFASCAKTVFTLAAVVMMSTAFISCSKDNNDEPVPQLGTVTLDGIEKPILKARYLRISTVATIILYLSENGKERIEMIVLTDEHINTKPIPLGDYKTEERNRITIEYRNKQDKEVFTAYAPKRFEGRTFFTAGTLSMTGSLGAEMNIVLKEGNVKVDRDNYALEINFNGILPEMTEKD</sequence>
<feature type="signal peptide" evidence="1">
    <location>
        <begin position="1"/>
        <end position="28"/>
    </location>
</feature>
<evidence type="ECO:0000256" key="1">
    <source>
        <dbReference type="SAM" id="SignalP"/>
    </source>
</evidence>
<dbReference type="EMBL" id="AMEP01000069">
    <property type="protein sequence ID" value="EKY01439.1"/>
    <property type="molecule type" value="Genomic_DNA"/>
</dbReference>
<dbReference type="OrthoDB" id="1072684at2"/>
<feature type="chain" id="PRO_5003954293" description="Lipocalin-like domain-containing protein" evidence="1">
    <location>
        <begin position="29"/>
        <end position="183"/>
    </location>
</feature>
<gene>
    <name evidence="2" type="ORF">HMPREF9151_01051</name>
</gene>
<dbReference type="HOGENOM" id="CLU_120947_0_0_10"/>
<dbReference type="RefSeq" id="WP_009162265.1">
    <property type="nucleotide sequence ID" value="NZ_KB290987.1"/>
</dbReference>
<comment type="caution">
    <text evidence="2">The sequence shown here is derived from an EMBL/GenBank/DDBJ whole genome shotgun (WGS) entry which is preliminary data.</text>
</comment>
<accession>L1ND61</accession>
<evidence type="ECO:0008006" key="4">
    <source>
        <dbReference type="Google" id="ProtNLM"/>
    </source>
</evidence>
<dbReference type="PATRIC" id="fig|1127699.3.peg.971"/>
<dbReference type="Proteomes" id="UP000010433">
    <property type="component" value="Unassembled WGS sequence"/>
</dbReference>
<evidence type="ECO:0000313" key="2">
    <source>
        <dbReference type="EMBL" id="EKY01439.1"/>
    </source>
</evidence>